<proteinExistence type="inferred from homology"/>
<comment type="similarity">
    <text evidence="2 4">Belongs to the FliE family.</text>
</comment>
<dbReference type="Pfam" id="PF02049">
    <property type="entry name" value="FliE"/>
    <property type="match status" value="1"/>
</dbReference>
<keyword evidence="6" id="KW-0969">Cilium</keyword>
<keyword evidence="7" id="KW-1185">Reference proteome</keyword>
<keyword evidence="3 4" id="KW-0975">Bacterial flagellum</keyword>
<name>A0ABZ0HPR7_9HYPH</name>
<reference evidence="6 7" key="1">
    <citation type="submission" date="2023-10" db="EMBL/GenBank/DDBJ databases">
        <title>Novel methanotroph of the genus Methylocapsa from a subarctic wetland.</title>
        <authorList>
            <person name="Belova S.E."/>
            <person name="Oshkin I.Y."/>
            <person name="Miroshnikov K."/>
            <person name="Dedysh S.N."/>
        </authorList>
    </citation>
    <scope>NUCLEOTIDE SEQUENCE [LARGE SCALE GENOMIC DNA]</scope>
    <source>
        <strain evidence="6 7">RX1</strain>
    </source>
</reference>
<keyword evidence="6" id="KW-0282">Flagellum</keyword>
<dbReference type="Proteomes" id="UP001626536">
    <property type="component" value="Chromosome"/>
</dbReference>
<feature type="signal peptide" evidence="5">
    <location>
        <begin position="1"/>
        <end position="20"/>
    </location>
</feature>
<evidence type="ECO:0000256" key="4">
    <source>
        <dbReference type="HAMAP-Rule" id="MF_00724"/>
    </source>
</evidence>
<accession>A0ABZ0HPR7</accession>
<gene>
    <name evidence="4" type="primary">fliE</name>
    <name evidence="6" type="ORF">RZS28_12535</name>
</gene>
<feature type="chain" id="PRO_5045073047" description="Flagellar hook-basal body complex protein FliE" evidence="5">
    <location>
        <begin position="21"/>
        <end position="105"/>
    </location>
</feature>
<sequence length="105" mass="10203">MIAALSLLGSALGAAAPAAASQAVDKAGAVSSAGVDFSQVLADASADAVNALKTGEATSIAGLQGKASVQQVVESVMSAQQSLNTAVAIRDKIVAAYQALSQMAI</sequence>
<keyword evidence="5" id="KW-0732">Signal</keyword>
<dbReference type="HAMAP" id="MF_00724">
    <property type="entry name" value="FliE"/>
    <property type="match status" value="1"/>
</dbReference>
<dbReference type="EMBL" id="CP136862">
    <property type="protein sequence ID" value="WOJ88638.1"/>
    <property type="molecule type" value="Genomic_DNA"/>
</dbReference>
<evidence type="ECO:0000313" key="6">
    <source>
        <dbReference type="EMBL" id="WOJ88638.1"/>
    </source>
</evidence>
<keyword evidence="6" id="KW-0966">Cell projection</keyword>
<dbReference type="PANTHER" id="PTHR34653">
    <property type="match status" value="1"/>
</dbReference>
<evidence type="ECO:0000256" key="3">
    <source>
        <dbReference type="ARBA" id="ARBA00023143"/>
    </source>
</evidence>
<organism evidence="6 7">
    <name type="scientific">Methylocapsa polymorpha</name>
    <dbReference type="NCBI Taxonomy" id="3080828"/>
    <lineage>
        <taxon>Bacteria</taxon>
        <taxon>Pseudomonadati</taxon>
        <taxon>Pseudomonadota</taxon>
        <taxon>Alphaproteobacteria</taxon>
        <taxon>Hyphomicrobiales</taxon>
        <taxon>Beijerinckiaceae</taxon>
        <taxon>Methylocapsa</taxon>
    </lineage>
</organism>
<evidence type="ECO:0000256" key="5">
    <source>
        <dbReference type="SAM" id="SignalP"/>
    </source>
</evidence>
<dbReference type="PANTHER" id="PTHR34653:SF1">
    <property type="entry name" value="FLAGELLAR HOOK-BASAL BODY COMPLEX PROTEIN FLIE"/>
    <property type="match status" value="1"/>
</dbReference>
<dbReference type="InterPro" id="IPR001624">
    <property type="entry name" value="FliE"/>
</dbReference>
<evidence type="ECO:0000256" key="1">
    <source>
        <dbReference type="ARBA" id="ARBA00004117"/>
    </source>
</evidence>
<evidence type="ECO:0000313" key="7">
    <source>
        <dbReference type="Proteomes" id="UP001626536"/>
    </source>
</evidence>
<evidence type="ECO:0000256" key="2">
    <source>
        <dbReference type="ARBA" id="ARBA00009272"/>
    </source>
</evidence>
<dbReference type="RefSeq" id="WP_407338076.1">
    <property type="nucleotide sequence ID" value="NZ_CP136862.1"/>
</dbReference>
<protein>
    <recommendedName>
        <fullName evidence="4">Flagellar hook-basal body complex protein FliE</fullName>
    </recommendedName>
</protein>
<comment type="subcellular location">
    <subcellularLocation>
        <location evidence="1 4">Bacterial flagellum basal body</location>
    </subcellularLocation>
</comment>